<evidence type="ECO:0000256" key="10">
    <source>
        <dbReference type="ARBA" id="ARBA00022737"/>
    </source>
</evidence>
<dbReference type="GO" id="GO:0005829">
    <property type="term" value="C:cytosol"/>
    <property type="evidence" value="ECO:0007669"/>
    <property type="project" value="UniProtKB-SubCell"/>
</dbReference>
<dbReference type="InterPro" id="IPR013083">
    <property type="entry name" value="Znf_RING/FYVE/PHD"/>
</dbReference>
<dbReference type="GO" id="GO:1990116">
    <property type="term" value="P:ribosome-associated ubiquitin-dependent protein catabolic process"/>
    <property type="evidence" value="ECO:0007669"/>
    <property type="project" value="UniProtKB-UniRule"/>
</dbReference>
<dbReference type="EC" id="2.3.2.27" evidence="5 15"/>
<dbReference type="GO" id="GO:0016567">
    <property type="term" value="P:protein ubiquitination"/>
    <property type="evidence" value="ECO:0007669"/>
    <property type="project" value="UniProtKB-UniPathway"/>
</dbReference>
<dbReference type="InterPro" id="IPR001841">
    <property type="entry name" value="Znf_RING"/>
</dbReference>
<evidence type="ECO:0000256" key="2">
    <source>
        <dbReference type="ARBA" id="ARBA00004514"/>
    </source>
</evidence>
<evidence type="ECO:0000313" key="18">
    <source>
        <dbReference type="EMBL" id="SVP90546.1"/>
    </source>
</evidence>
<dbReference type="GO" id="GO:0043023">
    <property type="term" value="F:ribosomal large subunit binding"/>
    <property type="evidence" value="ECO:0007669"/>
    <property type="project" value="TreeGrafter"/>
</dbReference>
<dbReference type="InterPro" id="IPR011989">
    <property type="entry name" value="ARM-like"/>
</dbReference>
<evidence type="ECO:0000256" key="5">
    <source>
        <dbReference type="ARBA" id="ARBA00012483"/>
    </source>
</evidence>
<gene>
    <name evidence="18" type="ORF">TAT_000125500</name>
    <name evidence="19" type="ORF">TAV_000125600</name>
</gene>
<evidence type="ECO:0000256" key="15">
    <source>
        <dbReference type="RuleBase" id="RU367090"/>
    </source>
</evidence>
<evidence type="ECO:0000256" key="9">
    <source>
        <dbReference type="ARBA" id="ARBA00022723"/>
    </source>
</evidence>
<evidence type="ECO:0000256" key="7">
    <source>
        <dbReference type="ARBA" id="ARBA00022490"/>
    </source>
</evidence>
<evidence type="ECO:0000256" key="11">
    <source>
        <dbReference type="ARBA" id="ARBA00022771"/>
    </source>
</evidence>
<sequence length="1745" mass="204494">MGKKSSRQEEKKVRASDFSNFHTSDFRPTGLHQIFASFNNIATLQTNTSIKSESSTKAKVVNAQSYPTKDVSESQADILAILNKLTKKDSITKVKALETFNEIVEIIPEELLEEFIVDLIHIFKKLAVVEPVKKIRLEFGILLSKISKKLRKKLQNYLESFITYWWISMHDESPEISQVYFESFKNLFSTTLSESEFELKTLKILDFYMTRITSDYLEWLNRDMDSYTKEWIDTFGKSAQNSATTADMHNRLFYSISHSLKKLFEYVRVHRNDYTFVLDGLINSEFISRVNEVYKSPSFKKKLSCLLMLVEMVKVLPKKTYNHLESIISNCVTSLKKDTEPSLIYHSVRLICACTRENNSCITSFLENYDDLVISILKNFNGGYSNKIDLYTLFPSLYMYLDVEYFKKYPENFDNVLNYLCDLMQTEVSNLKRNSYTFDLDLYRNMGTSMLCSFYKLLLLSKLKSVHYITLPLKKMSPINDKSRDFLWYYHIVMTEYLLESNLDKEDFFQDFLKELFSYSESNTVLVTLIVDNIYSKLGDTINEVYPEFQSVYNHLLENVKTKFVENLVQHLENQADLSLDIDQMTQLLRKNTIKLPNEIPMIIFKLESHSDFVKKYTFLLEVYKKLEWNDLGGTLEVELDNKLHLFYSAVLMERNPKLVLQVFEKKFCLQDKRTFYMLNEVVNLFNSPESSEYLVQLAREHPNLDLLDSIFQRVDHRLLNGENKTVYEVLLVLYQLYECKKVEFYQNYDINLVETILTVYLNAVLRKQMYDFGVFAAFVLEQFSKNTDSEVKLEESHMKKLKELNPVDLEDYEKFSKNLGTILGNLFESDFVTKVLKKARKLAKQDDTKILERRSYHLVVNLYLDSDESNIEVDEFLDLFLGTFVSSEPDAWVTVHDDFINIANKYGFKNEETMLRFMKKMLNKIMEEKYTSLTELNRTVGLFQYFYKTLRSYLRKHHDLVCFIKSNFSRNLTAPYLLSALYSVDTISDHDILCEIIEFGKFVVNKRKSELSRLEKSDTYTFLNYITLVTRLLTNYKNINKIGQLESEDPFKMFNLPLKNASNHDSTPHNHIDNKSTNSESVENFLNSEQFQQNRFFSNLFSLFSSANLEETVDFFWAHLSLFKFLSLFSVDIHKNYKDDISTNISGSLANLYGNLTLHGVSTSLISTLINFQVEQGYVSEFNFLVSPDAEHFFKHANRSEFDLYKEFNKLKITKEANDPKSLVTWLILCLKFGQESLKLEDSDSVPEFSRSVSLLLRSTNALQPSSYFVNVYAASLWNCRVFYPSISEVGIFCNFPNHSHVCVIDNFPEWDFFHDLNSCKIDFFKLLYAFNNYSQNTVELEDNELDEEELTINDLSEEVESEVGDPQESKEEPASQSDEEQKEPEHNIIDVKNSYDIMKLYFSMIIGPYLTSKIMRTYKYLEGGDSQEIEKCLICWLTVFNLQGRYKKLGNLNCANAMVKLLTLKPNEFTEYIDSFQDNLAEAICDSYHEINNMSFFYSEQFKLYELYEDEFYTGEFYKSSLLDLFLQLLILCLEKMLIKDEEFCQTVKLVYYKVAKIFPMQVSEMWNNCKNTYVKKNIKKFTKHEVTQKLVKDELDTIKVLANDLTVFYDTIKREVTAKLLTKNEITSKITIKVPSAFPLEPLTFVSQEKKNHKWIVYSHSEANRSGITQGLLLWYNNVIKYYQGIDECPICYSIVHAQFQSIPTKSCKVCKYKFHKECLFKWFRNAAKAKCPLCQSQVSFL</sequence>
<dbReference type="InterPro" id="IPR039804">
    <property type="entry name" value="RING-CH-C4HC3_LTN1"/>
</dbReference>
<feature type="domain" description="RING-type" evidence="17">
    <location>
        <begin position="1692"/>
        <end position="1739"/>
    </location>
</feature>
<evidence type="ECO:0000256" key="13">
    <source>
        <dbReference type="ARBA" id="ARBA00022833"/>
    </source>
</evidence>
<dbReference type="SUPFAM" id="SSF48371">
    <property type="entry name" value="ARM repeat"/>
    <property type="match status" value="1"/>
</dbReference>
<dbReference type="InterPro" id="IPR054476">
    <property type="entry name" value="Ltn1_N"/>
</dbReference>
<dbReference type="SMART" id="SM01197">
    <property type="entry name" value="FANCL_C"/>
    <property type="match status" value="1"/>
</dbReference>
<dbReference type="Pfam" id="PF22958">
    <property type="entry name" value="Ltn1_1st"/>
    <property type="match status" value="1"/>
</dbReference>
<keyword evidence="12 15" id="KW-0833">Ubl conjugation pathway</keyword>
<dbReference type="GO" id="GO:0072344">
    <property type="term" value="P:rescue of stalled ribosome"/>
    <property type="evidence" value="ECO:0007669"/>
    <property type="project" value="UniProtKB-UniRule"/>
</dbReference>
<dbReference type="Gene3D" id="3.30.40.10">
    <property type="entry name" value="Zinc/RING finger domain, C3HC4 (zinc finger)"/>
    <property type="match status" value="1"/>
</dbReference>
<dbReference type="GO" id="GO:0008270">
    <property type="term" value="F:zinc ion binding"/>
    <property type="evidence" value="ECO:0007669"/>
    <property type="project" value="UniProtKB-KW"/>
</dbReference>
<dbReference type="GO" id="GO:0061630">
    <property type="term" value="F:ubiquitin protein ligase activity"/>
    <property type="evidence" value="ECO:0007669"/>
    <property type="project" value="UniProtKB-UniRule"/>
</dbReference>
<proteinExistence type="inferred from homology"/>
<dbReference type="PANTHER" id="PTHR12389">
    <property type="entry name" value="ZINC FINGER PROTEIN 294"/>
    <property type="match status" value="1"/>
</dbReference>
<keyword evidence="7" id="KW-0963">Cytoplasm</keyword>
<evidence type="ECO:0000256" key="4">
    <source>
        <dbReference type="ARBA" id="ARBA00007997"/>
    </source>
</evidence>
<protein>
    <recommendedName>
        <fullName evidence="6 15">E3 ubiquitin-protein ligase listerin</fullName>
        <ecNumber evidence="5 15">2.3.2.27</ecNumber>
    </recommendedName>
    <alternativeName>
        <fullName evidence="15">RING-type E3 ubiquitin transferase listerin</fullName>
    </alternativeName>
</protein>
<dbReference type="EMBL" id="UIVT01000002">
    <property type="protein sequence ID" value="SVP90546.1"/>
    <property type="molecule type" value="Genomic_DNA"/>
</dbReference>
<evidence type="ECO:0000256" key="16">
    <source>
        <dbReference type="SAM" id="MobiDB-lite"/>
    </source>
</evidence>
<dbReference type="InterPro" id="IPR016024">
    <property type="entry name" value="ARM-type_fold"/>
</dbReference>
<dbReference type="InterPro" id="IPR039795">
    <property type="entry name" value="LTN1/Rkr1"/>
</dbReference>
<dbReference type="EMBL" id="UIVS01000002">
    <property type="protein sequence ID" value="SVP91057.1"/>
    <property type="molecule type" value="Genomic_DNA"/>
</dbReference>
<evidence type="ECO:0000313" key="19">
    <source>
        <dbReference type="EMBL" id="SVP91057.1"/>
    </source>
</evidence>
<keyword evidence="10" id="KW-0677">Repeat</keyword>
<evidence type="ECO:0000259" key="17">
    <source>
        <dbReference type="PROSITE" id="PS50089"/>
    </source>
</evidence>
<comment type="similarity">
    <text evidence="4 15">Belongs to the LTN1 family.</text>
</comment>
<dbReference type="SUPFAM" id="SSF57850">
    <property type="entry name" value="RING/U-box"/>
    <property type="match status" value="1"/>
</dbReference>
<dbReference type="UniPathway" id="UPA00143"/>
<accession>A0A3B0MLV4</accession>
<dbReference type="CDD" id="cd16491">
    <property type="entry name" value="RING-CH-C4HC3_LTN1"/>
    <property type="match status" value="1"/>
</dbReference>
<reference evidence="19" key="1">
    <citation type="submission" date="2018-07" db="EMBL/GenBank/DDBJ databases">
        <authorList>
            <person name="Quirk P.G."/>
            <person name="Krulwich T.A."/>
        </authorList>
    </citation>
    <scope>NUCLEOTIDE SEQUENCE</scope>
    <source>
        <strain evidence="19">Anand</strain>
    </source>
</reference>
<comment type="function">
    <text evidence="15">E3 ubiquitin-protein ligase. Component of the ribosome quality control complex (RQC), a ribosome-associated complex that mediates ubiquitination and extraction of incompletely synthesized nascent chains for proteasomal degradation.</text>
</comment>
<dbReference type="Gene3D" id="1.25.10.10">
    <property type="entry name" value="Leucine-rich Repeat Variant"/>
    <property type="match status" value="1"/>
</dbReference>
<dbReference type="PROSITE" id="PS50089">
    <property type="entry name" value="ZF_RING_2"/>
    <property type="match status" value="1"/>
</dbReference>
<organism evidence="19">
    <name type="scientific">Theileria annulata</name>
    <dbReference type="NCBI Taxonomy" id="5874"/>
    <lineage>
        <taxon>Eukaryota</taxon>
        <taxon>Sar</taxon>
        <taxon>Alveolata</taxon>
        <taxon>Apicomplexa</taxon>
        <taxon>Aconoidasida</taxon>
        <taxon>Piroplasmida</taxon>
        <taxon>Theileriidae</taxon>
        <taxon>Theileria</taxon>
    </lineage>
</organism>
<comment type="subunit">
    <text evidence="15">Component of the ribosome quality control complex (RQC).</text>
</comment>
<comment type="subcellular location">
    <subcellularLocation>
        <location evidence="2">Cytoplasm</location>
        <location evidence="2">Cytosol</location>
    </subcellularLocation>
</comment>
<comment type="pathway">
    <text evidence="3 15">Protein modification; protein ubiquitination.</text>
</comment>
<keyword evidence="8 15" id="KW-0808">Transferase</keyword>
<dbReference type="GO" id="GO:1990112">
    <property type="term" value="C:RQC complex"/>
    <property type="evidence" value="ECO:0007669"/>
    <property type="project" value="UniProtKB-UniRule"/>
</dbReference>
<dbReference type="VEuPathDB" id="PiroplasmaDB:TA15835"/>
<comment type="catalytic activity">
    <reaction evidence="1 15">
        <text>S-ubiquitinyl-[E2 ubiquitin-conjugating enzyme]-L-cysteine + [acceptor protein]-L-lysine = [E2 ubiquitin-conjugating enzyme]-L-cysteine + N(6)-ubiquitinyl-[acceptor protein]-L-lysine.</text>
        <dbReference type="EC" id="2.3.2.27"/>
    </reaction>
</comment>
<evidence type="ECO:0000256" key="12">
    <source>
        <dbReference type="ARBA" id="ARBA00022786"/>
    </source>
</evidence>
<evidence type="ECO:0000256" key="14">
    <source>
        <dbReference type="PROSITE-ProRule" id="PRU00175"/>
    </source>
</evidence>
<evidence type="ECO:0000256" key="6">
    <source>
        <dbReference type="ARBA" id="ARBA00017157"/>
    </source>
</evidence>
<evidence type="ECO:0000256" key="8">
    <source>
        <dbReference type="ARBA" id="ARBA00022679"/>
    </source>
</evidence>
<dbReference type="PANTHER" id="PTHR12389:SF0">
    <property type="entry name" value="E3 UBIQUITIN-PROTEIN LIGASE LISTERIN"/>
    <property type="match status" value="1"/>
</dbReference>
<dbReference type="FunFam" id="3.30.40.10:FF:000038">
    <property type="entry name" value="E3 ubiquitin-protein ligase listerin"/>
    <property type="match status" value="1"/>
</dbReference>
<evidence type="ECO:0000256" key="3">
    <source>
        <dbReference type="ARBA" id="ARBA00004906"/>
    </source>
</evidence>
<keyword evidence="11 14" id="KW-0863">Zinc-finger</keyword>
<keyword evidence="9 15" id="KW-0479">Metal-binding</keyword>
<keyword evidence="13 15" id="KW-0862">Zinc</keyword>
<evidence type="ECO:0000256" key="1">
    <source>
        <dbReference type="ARBA" id="ARBA00000900"/>
    </source>
</evidence>
<name>A0A3B0MLV4_THEAN</name>
<feature type="region of interest" description="Disordered" evidence="16">
    <location>
        <begin position="1359"/>
        <end position="1388"/>
    </location>
</feature>